<feature type="domain" description="HTH lysR-type" evidence="6">
    <location>
        <begin position="5"/>
        <end position="62"/>
    </location>
</feature>
<evidence type="ECO:0000313" key="8">
    <source>
        <dbReference type="Proteomes" id="UP000468531"/>
    </source>
</evidence>
<dbReference type="Pfam" id="PF00126">
    <property type="entry name" value="HTH_1"/>
    <property type="match status" value="1"/>
</dbReference>
<dbReference type="PANTHER" id="PTHR30537">
    <property type="entry name" value="HTH-TYPE TRANSCRIPTIONAL REGULATOR"/>
    <property type="match status" value="1"/>
</dbReference>
<evidence type="ECO:0000256" key="2">
    <source>
        <dbReference type="ARBA" id="ARBA00009437"/>
    </source>
</evidence>
<dbReference type="InterPro" id="IPR036390">
    <property type="entry name" value="WH_DNA-bd_sf"/>
</dbReference>
<dbReference type="EMBL" id="VKHP01000018">
    <property type="protein sequence ID" value="NEU95688.1"/>
    <property type="molecule type" value="Genomic_DNA"/>
</dbReference>
<accession>A0A6P1BBC7</accession>
<organism evidence="7 8">
    <name type="scientific">Bradyrhizobium uaiense</name>
    <dbReference type="NCBI Taxonomy" id="2594946"/>
    <lineage>
        <taxon>Bacteria</taxon>
        <taxon>Pseudomonadati</taxon>
        <taxon>Pseudomonadota</taxon>
        <taxon>Alphaproteobacteria</taxon>
        <taxon>Hyphomicrobiales</taxon>
        <taxon>Nitrobacteraceae</taxon>
        <taxon>Bradyrhizobium</taxon>
    </lineage>
</organism>
<evidence type="ECO:0000256" key="1">
    <source>
        <dbReference type="ARBA" id="ARBA00003502"/>
    </source>
</evidence>
<dbReference type="GO" id="GO:0043565">
    <property type="term" value="F:sequence-specific DNA binding"/>
    <property type="evidence" value="ECO:0007669"/>
    <property type="project" value="TreeGrafter"/>
</dbReference>
<dbReference type="AlphaFoldDB" id="A0A6P1BBC7"/>
<dbReference type="GO" id="GO:0003700">
    <property type="term" value="F:DNA-binding transcription factor activity"/>
    <property type="evidence" value="ECO:0007669"/>
    <property type="project" value="InterPro"/>
</dbReference>
<evidence type="ECO:0000313" key="7">
    <source>
        <dbReference type="EMBL" id="NEU95688.1"/>
    </source>
</evidence>
<protein>
    <submittedName>
        <fullName evidence="7">LysR family transcriptional regulator</fullName>
    </submittedName>
</protein>
<dbReference type="InterPro" id="IPR005119">
    <property type="entry name" value="LysR_subst-bd"/>
</dbReference>
<keyword evidence="5" id="KW-0804">Transcription</keyword>
<dbReference type="Gene3D" id="3.40.190.290">
    <property type="match status" value="1"/>
</dbReference>
<dbReference type="InterPro" id="IPR000847">
    <property type="entry name" value="LysR_HTH_N"/>
</dbReference>
<dbReference type="InterPro" id="IPR036388">
    <property type="entry name" value="WH-like_DNA-bd_sf"/>
</dbReference>
<keyword evidence="8" id="KW-1185">Reference proteome</keyword>
<dbReference type="InterPro" id="IPR058163">
    <property type="entry name" value="LysR-type_TF_proteobact-type"/>
</dbReference>
<gene>
    <name evidence="7" type="ORF">FNJ47_07560</name>
</gene>
<dbReference type="PANTHER" id="PTHR30537:SF3">
    <property type="entry name" value="TRANSCRIPTIONAL REGULATORY PROTEIN"/>
    <property type="match status" value="1"/>
</dbReference>
<dbReference type="PRINTS" id="PR00039">
    <property type="entry name" value="HTHLYSR"/>
</dbReference>
<evidence type="ECO:0000259" key="6">
    <source>
        <dbReference type="PROSITE" id="PS50931"/>
    </source>
</evidence>
<proteinExistence type="inferred from homology"/>
<dbReference type="Gene3D" id="1.10.10.10">
    <property type="entry name" value="Winged helix-like DNA-binding domain superfamily/Winged helix DNA-binding domain"/>
    <property type="match status" value="1"/>
</dbReference>
<name>A0A6P1BBC7_9BRAD</name>
<reference evidence="7 8" key="1">
    <citation type="journal article" date="2020" name="Arch. Microbiol.">
        <title>Bradyrhizobium uaiense sp. nov., a new highly efficient cowpea symbiont.</title>
        <authorList>
            <person name="Cabral Michel D."/>
            <person name="Azarias Guimaraes A."/>
            <person name="Martins da Costa E."/>
            <person name="Soares de Carvalho T."/>
            <person name="Balsanelli E."/>
            <person name="Willems A."/>
            <person name="Maltempi de Souza E."/>
            <person name="de Souza Moreira F.M."/>
        </authorList>
    </citation>
    <scope>NUCLEOTIDE SEQUENCE [LARGE SCALE GENOMIC DNA]</scope>
    <source>
        <strain evidence="7 8">UFLA 03-164</strain>
    </source>
</reference>
<dbReference type="RefSeq" id="WP_163152154.1">
    <property type="nucleotide sequence ID" value="NZ_VKHP01000018.1"/>
</dbReference>
<evidence type="ECO:0000256" key="3">
    <source>
        <dbReference type="ARBA" id="ARBA00023015"/>
    </source>
</evidence>
<dbReference type="SUPFAM" id="SSF53850">
    <property type="entry name" value="Periplasmic binding protein-like II"/>
    <property type="match status" value="1"/>
</dbReference>
<evidence type="ECO:0000256" key="5">
    <source>
        <dbReference type="ARBA" id="ARBA00023163"/>
    </source>
</evidence>
<comment type="caution">
    <text evidence="7">The sequence shown here is derived from an EMBL/GenBank/DDBJ whole genome shotgun (WGS) entry which is preliminary data.</text>
</comment>
<dbReference type="Pfam" id="PF03466">
    <property type="entry name" value="LysR_substrate"/>
    <property type="match status" value="1"/>
</dbReference>
<comment type="similarity">
    <text evidence="2">Belongs to the LysR transcriptional regulatory family.</text>
</comment>
<dbReference type="SUPFAM" id="SSF46785">
    <property type="entry name" value="Winged helix' DNA-binding domain"/>
    <property type="match status" value="1"/>
</dbReference>
<dbReference type="Proteomes" id="UP000468531">
    <property type="component" value="Unassembled WGS sequence"/>
</dbReference>
<dbReference type="PROSITE" id="PS50931">
    <property type="entry name" value="HTH_LYSR"/>
    <property type="match status" value="1"/>
</dbReference>
<evidence type="ECO:0000256" key="4">
    <source>
        <dbReference type="ARBA" id="ARBA00023125"/>
    </source>
</evidence>
<comment type="function">
    <text evidence="1">NodD regulates the expression of the nodABCFE genes which encode other nodulation proteins. NodD is also a negative regulator of its own expression. Binds flavonoids as inducers.</text>
</comment>
<keyword evidence="4" id="KW-0238">DNA-binding</keyword>
<sequence>MEKNPSWELYRSFLAVLREGSLSGAARSLKLTQPTVGRHIRELEATLGMPLFTRAQDGLRPTAASVVAQPHALAMAAASETLLRAISSKAGQPRTVVRLAASEIVATEILPPILTELERSQPGLVVEISASDRLEDLLRRDCDIAIRMVRPTQADLVARKVGQARLGFHAHTNYLEKNGKPANLRELSRHCLVGFDHETAAVRALYRLGLQLRRDDFTLRSDNTLLQLAAIRAGFGIGICQRAVVREDTQIMHLLPKEFSPSLDVWVTMHQDLRKSPPMRSMFDHLVEALKLVYQSSAR</sequence>
<keyword evidence="3" id="KW-0805">Transcription regulation</keyword>
<dbReference type="GO" id="GO:0006351">
    <property type="term" value="P:DNA-templated transcription"/>
    <property type="evidence" value="ECO:0007669"/>
    <property type="project" value="TreeGrafter"/>
</dbReference>